<dbReference type="InterPro" id="IPR021497">
    <property type="entry name" value="GTA_holin_3TM"/>
</dbReference>
<keyword evidence="2" id="KW-1185">Reference proteome</keyword>
<evidence type="ECO:0008006" key="3">
    <source>
        <dbReference type="Google" id="ProtNLM"/>
    </source>
</evidence>
<gene>
    <name evidence="1" type="ORF">TRM7615_02213</name>
</gene>
<evidence type="ECO:0000313" key="2">
    <source>
        <dbReference type="Proteomes" id="UP000244898"/>
    </source>
</evidence>
<dbReference type="EMBL" id="ONZG01000005">
    <property type="protein sequence ID" value="SPJ28708.1"/>
    <property type="molecule type" value="Genomic_DNA"/>
</dbReference>
<dbReference type="OrthoDB" id="7355053at2"/>
<evidence type="ECO:0000313" key="1">
    <source>
        <dbReference type="EMBL" id="SPJ28708.1"/>
    </source>
</evidence>
<reference evidence="2" key="1">
    <citation type="submission" date="2018-03" db="EMBL/GenBank/DDBJ databases">
        <authorList>
            <person name="Rodrigo-Torres L."/>
            <person name="Arahal R. D."/>
            <person name="Lucena T."/>
        </authorList>
    </citation>
    <scope>NUCLEOTIDE SEQUENCE [LARGE SCALE GENOMIC DNA]</scope>
    <source>
        <strain evidence="2">CECT 7615</strain>
    </source>
</reference>
<dbReference type="RefSeq" id="WP_108787416.1">
    <property type="nucleotide sequence ID" value="NZ_ONZG01000005.1"/>
</dbReference>
<dbReference type="AlphaFoldDB" id="A0A2R8C8J0"/>
<organism evidence="1 2">
    <name type="scientific">Falsiruegeria mediterranea M17</name>
    <dbReference type="NCBI Taxonomy" id="1200281"/>
    <lineage>
        <taxon>Bacteria</taxon>
        <taxon>Pseudomonadati</taxon>
        <taxon>Pseudomonadota</taxon>
        <taxon>Alphaproteobacteria</taxon>
        <taxon>Rhodobacterales</taxon>
        <taxon>Roseobacteraceae</taxon>
        <taxon>Falsiruegeria</taxon>
    </lineage>
</organism>
<accession>A0A2R8C8J0</accession>
<proteinExistence type="predicted"/>
<name>A0A2R8C8J0_9RHOB</name>
<dbReference type="Pfam" id="PF11351">
    <property type="entry name" value="GTA_holin_3TM"/>
    <property type="match status" value="1"/>
</dbReference>
<protein>
    <recommendedName>
        <fullName evidence="3">Carboxylesterase</fullName>
    </recommendedName>
</protein>
<sequence length="194" mass="21088">MGLMSGVFELLFAGGRNVVRETAEVFRENAEAGAQRAQSTQTQAMTQFGAEFAVPRKGWFDRFVDGLNRLPRPALALGTLGLFISAMVDPLWFSARMQGIALVPEPLWWLLGVIVSFYFGARHQAKVQDLQRDLAGTMSRAPQVMANIATLQTMRSDSPGVANPSDGARAVVKALAPTDNPALEDWKALQPKSA</sequence>
<dbReference type="Proteomes" id="UP000244898">
    <property type="component" value="Unassembled WGS sequence"/>
</dbReference>